<keyword evidence="2" id="KW-1003">Cell membrane</keyword>
<protein>
    <submittedName>
        <fullName evidence="10">Chain length determinant protein EpsF</fullName>
    </submittedName>
</protein>
<dbReference type="InterPro" id="IPR032807">
    <property type="entry name" value="GNVR"/>
</dbReference>
<evidence type="ECO:0000256" key="5">
    <source>
        <dbReference type="ARBA" id="ARBA00023136"/>
    </source>
</evidence>
<dbReference type="InterPro" id="IPR017468">
    <property type="entry name" value="Chain_len_reg_EpsF"/>
</dbReference>
<evidence type="ECO:0000256" key="4">
    <source>
        <dbReference type="ARBA" id="ARBA00022989"/>
    </source>
</evidence>
<keyword evidence="4 7" id="KW-1133">Transmembrane helix</keyword>
<dbReference type="InterPro" id="IPR003856">
    <property type="entry name" value="LPS_length_determ_N"/>
</dbReference>
<evidence type="ECO:0000313" key="10">
    <source>
        <dbReference type="EMBL" id="HBA09738.1"/>
    </source>
</evidence>
<reference evidence="10 11" key="1">
    <citation type="journal article" date="2018" name="Nat. Biotechnol.">
        <title>A standardized bacterial taxonomy based on genome phylogeny substantially revises the tree of life.</title>
        <authorList>
            <person name="Parks D.H."/>
            <person name="Chuvochina M."/>
            <person name="Waite D.W."/>
            <person name="Rinke C."/>
            <person name="Skarshewski A."/>
            <person name="Chaumeil P.A."/>
            <person name="Hugenholtz P."/>
        </authorList>
    </citation>
    <scope>NUCLEOTIDE SEQUENCE [LARGE SCALE GENOMIC DNA]</scope>
    <source>
        <strain evidence="10">UBA9958</strain>
    </source>
</reference>
<evidence type="ECO:0000256" key="7">
    <source>
        <dbReference type="SAM" id="Phobius"/>
    </source>
</evidence>
<proteinExistence type="predicted"/>
<gene>
    <name evidence="10" type="primary">epsF</name>
    <name evidence="10" type="ORF">DCW48_09435</name>
</gene>
<feature type="domain" description="Polysaccharide chain length determinant N-terminal" evidence="8">
    <location>
        <begin position="2"/>
        <end position="87"/>
    </location>
</feature>
<dbReference type="PANTHER" id="PTHR32309">
    <property type="entry name" value="TYROSINE-PROTEIN KINASE"/>
    <property type="match status" value="1"/>
</dbReference>
<dbReference type="Pfam" id="PF02706">
    <property type="entry name" value="Wzz"/>
    <property type="match status" value="1"/>
</dbReference>
<organism evidence="10 11">
    <name type="scientific">Methylotenera mobilis</name>
    <dbReference type="NCBI Taxonomy" id="359408"/>
    <lineage>
        <taxon>Bacteria</taxon>
        <taxon>Pseudomonadati</taxon>
        <taxon>Pseudomonadota</taxon>
        <taxon>Betaproteobacteria</taxon>
        <taxon>Nitrosomonadales</taxon>
        <taxon>Methylophilaceae</taxon>
        <taxon>Methylotenera</taxon>
    </lineage>
</organism>
<dbReference type="GO" id="GO:0005886">
    <property type="term" value="C:plasma membrane"/>
    <property type="evidence" value="ECO:0007669"/>
    <property type="project" value="UniProtKB-SubCell"/>
</dbReference>
<evidence type="ECO:0000313" key="11">
    <source>
        <dbReference type="Proteomes" id="UP000264313"/>
    </source>
</evidence>
<dbReference type="NCBIfam" id="TIGR03017">
    <property type="entry name" value="EpsF"/>
    <property type="match status" value="1"/>
</dbReference>
<dbReference type="PANTHER" id="PTHR32309:SF13">
    <property type="entry name" value="FERRIC ENTEROBACTIN TRANSPORT PROTEIN FEPE"/>
    <property type="match status" value="1"/>
</dbReference>
<dbReference type="Pfam" id="PF13807">
    <property type="entry name" value="GNVR"/>
    <property type="match status" value="1"/>
</dbReference>
<evidence type="ECO:0000259" key="8">
    <source>
        <dbReference type="Pfam" id="PF02706"/>
    </source>
</evidence>
<comment type="subcellular location">
    <subcellularLocation>
        <location evidence="1">Cell membrane</location>
        <topology evidence="1">Multi-pass membrane protein</topology>
    </subcellularLocation>
</comment>
<evidence type="ECO:0000256" key="3">
    <source>
        <dbReference type="ARBA" id="ARBA00022692"/>
    </source>
</evidence>
<dbReference type="InterPro" id="IPR050445">
    <property type="entry name" value="Bact_polysacc_biosynth/exp"/>
</dbReference>
<keyword evidence="5 7" id="KW-0472">Membrane</keyword>
<feature type="coiled-coil region" evidence="6">
    <location>
        <begin position="255"/>
        <end position="303"/>
    </location>
</feature>
<sequence>MSLQQLFMIIKARYKIALITLFVITLATIAASLLLPKRYTASTAVMVEMRTADPVMGNIDSPMTAAYLPTQVDIINSDRTAQKAVKALGLSNNSAVHDKWLQTTNGEGVFEIWLVELMQKGLDVKPSRDSNVITIAYTSADPTFSAAVANAFAQAYMDTNIELKVEPARQNASWFQGQGKILRDNLELAQNELSNYQQRKGIVITDERLDSETEKLSDLNTQLTIIDSTSADTRSKISASSNAENLPEVMLSPLIYNLKADINRLESKLKEASINLGSNHPQYKSMQSELSSLKLQLEKETSHIGRSYATTEDVSRDKADNIRSLIAAQKRKLFELKHERDEANVLLSDVTSAQKAYDAVSQRFTQTNLEGQSTQTNVSVLTPAYAPLRPSSPQPKLYTLVAIVIGTLIGIGFSFMSEMLDRRVRVADDIEQSLGIPVLGELRKQQSAMSRWWRNTRILRRHKKIEFST</sequence>
<evidence type="ECO:0000256" key="6">
    <source>
        <dbReference type="SAM" id="Coils"/>
    </source>
</evidence>
<feature type="transmembrane region" description="Helical" evidence="7">
    <location>
        <begin position="397"/>
        <end position="416"/>
    </location>
</feature>
<keyword evidence="6" id="KW-0175">Coiled coil</keyword>
<evidence type="ECO:0000256" key="2">
    <source>
        <dbReference type="ARBA" id="ARBA00022475"/>
    </source>
</evidence>
<dbReference type="Proteomes" id="UP000264313">
    <property type="component" value="Unassembled WGS sequence"/>
</dbReference>
<dbReference type="AlphaFoldDB" id="A0A351RCG7"/>
<comment type="caution">
    <text evidence="10">The sequence shown here is derived from an EMBL/GenBank/DDBJ whole genome shotgun (WGS) entry which is preliminary data.</text>
</comment>
<feature type="domain" description="Tyrosine-protein kinase G-rich" evidence="9">
    <location>
        <begin position="346"/>
        <end position="417"/>
    </location>
</feature>
<dbReference type="EMBL" id="DNAA01000223">
    <property type="protein sequence ID" value="HBA09738.1"/>
    <property type="molecule type" value="Genomic_DNA"/>
</dbReference>
<evidence type="ECO:0000259" key="9">
    <source>
        <dbReference type="Pfam" id="PF13807"/>
    </source>
</evidence>
<dbReference type="GO" id="GO:0004713">
    <property type="term" value="F:protein tyrosine kinase activity"/>
    <property type="evidence" value="ECO:0007669"/>
    <property type="project" value="TreeGrafter"/>
</dbReference>
<evidence type="ECO:0000256" key="1">
    <source>
        <dbReference type="ARBA" id="ARBA00004651"/>
    </source>
</evidence>
<accession>A0A351RCG7</accession>
<name>A0A351RCG7_9PROT</name>
<keyword evidence="3 7" id="KW-0812">Transmembrane</keyword>